<evidence type="ECO:0000313" key="1">
    <source>
        <dbReference type="EMBL" id="TCV88097.1"/>
    </source>
</evidence>
<dbReference type="EMBL" id="SMCO01000004">
    <property type="protein sequence ID" value="TCV88097.1"/>
    <property type="molecule type" value="Genomic_DNA"/>
</dbReference>
<proteinExistence type="predicted"/>
<dbReference type="Proteomes" id="UP000295367">
    <property type="component" value="Unassembled WGS sequence"/>
</dbReference>
<dbReference type="OrthoDB" id="9177203at2"/>
<organism evidence="1 2">
    <name type="scientific">Sulfurirhabdus autotrophica</name>
    <dbReference type="NCBI Taxonomy" id="1706046"/>
    <lineage>
        <taxon>Bacteria</taxon>
        <taxon>Pseudomonadati</taxon>
        <taxon>Pseudomonadota</taxon>
        <taxon>Betaproteobacteria</taxon>
        <taxon>Nitrosomonadales</taxon>
        <taxon>Sulfuricellaceae</taxon>
        <taxon>Sulfurirhabdus</taxon>
    </lineage>
</organism>
<keyword evidence="2" id="KW-1185">Reference proteome</keyword>
<accession>A0A4R3Y881</accession>
<gene>
    <name evidence="1" type="ORF">EDC63_10454</name>
</gene>
<evidence type="ECO:0008006" key="3">
    <source>
        <dbReference type="Google" id="ProtNLM"/>
    </source>
</evidence>
<protein>
    <recommendedName>
        <fullName evidence="3">Molecular chaperone</fullName>
    </recommendedName>
</protein>
<reference evidence="1 2" key="1">
    <citation type="submission" date="2019-03" db="EMBL/GenBank/DDBJ databases">
        <title>Genomic Encyclopedia of Type Strains, Phase IV (KMG-IV): sequencing the most valuable type-strain genomes for metagenomic binning, comparative biology and taxonomic classification.</title>
        <authorList>
            <person name="Goeker M."/>
        </authorList>
    </citation>
    <scope>NUCLEOTIDE SEQUENCE [LARGE SCALE GENOMIC DNA]</scope>
    <source>
        <strain evidence="1 2">DSM 100309</strain>
    </source>
</reference>
<dbReference type="AlphaFoldDB" id="A0A4R3Y881"/>
<evidence type="ECO:0000313" key="2">
    <source>
        <dbReference type="Proteomes" id="UP000295367"/>
    </source>
</evidence>
<sequence>MDDGISLKIKDAKACKQWLASLPLTNVSIAHKEISNQLTQLNQFTLTPLERLKINEQLREPVAFLQGELAKKYAGKPIPFGDAERSAWNQAIALWQIMGEAYQLCLQGCLEGDAEVSEHVALIVHRCLRFNGWIMLEHYRAHRQTEAVLWYQVHTLYAYAEENKFAGKAVKDSLNQMSDASSCTAMYVQILLTSLANPYQLSARQLLLLDRWLDKWGLRVPLVMSNPSQAGFPSVVVDIESSAPPMMGNPEFQIKSPRYLETTRLAEGLRKRIKFLRKGGAPEELDVGEACIQPACEAFLMTLYREWCEAPTNRNFERNVSRAMAQVCLGMAAMHFFINDEKQLEHPKKPASIGYQETQELQLFGRIMERNDDRPSSAQLGFSLETWSIQDESALGFGLKRQENGKYQVSHNQLVALRPDDCKQFVLGVVRWLSHTLTGELQLGIRTLPGVPVAIGVKPVVLNQSAQNEFVPVLRLPEVPALQSKESLIIPLGWFQPGKLLEVLSQPKQTYKLQSLLEKGCDFERVSFIIV</sequence>
<comment type="caution">
    <text evidence="1">The sequence shown here is derived from an EMBL/GenBank/DDBJ whole genome shotgun (WGS) entry which is preliminary data.</text>
</comment>
<name>A0A4R3Y881_9PROT</name>
<dbReference type="RefSeq" id="WP_124945733.1">
    <property type="nucleotide sequence ID" value="NZ_BHVT01000019.1"/>
</dbReference>